<dbReference type="PANTHER" id="PTHR33121:SF76">
    <property type="entry name" value="SIGNALING PROTEIN"/>
    <property type="match status" value="1"/>
</dbReference>
<dbReference type="PANTHER" id="PTHR33121">
    <property type="entry name" value="CYCLIC DI-GMP PHOSPHODIESTERASE PDEF"/>
    <property type="match status" value="1"/>
</dbReference>
<dbReference type="GO" id="GO:0071111">
    <property type="term" value="F:cyclic-guanylate-specific phosphodiesterase activity"/>
    <property type="evidence" value="ECO:0007669"/>
    <property type="project" value="InterPro"/>
</dbReference>
<gene>
    <name evidence="2" type="ORF">PHY01_29520</name>
</gene>
<dbReference type="PROSITE" id="PS50883">
    <property type="entry name" value="EAL"/>
    <property type="match status" value="1"/>
</dbReference>
<feature type="domain" description="EAL" evidence="1">
    <location>
        <begin position="1"/>
        <end position="237"/>
    </location>
</feature>
<evidence type="ECO:0000313" key="2">
    <source>
        <dbReference type="EMBL" id="GEC20669.1"/>
    </source>
</evidence>
<dbReference type="EMBL" id="BJNG01000022">
    <property type="protein sequence ID" value="GEC20669.1"/>
    <property type="molecule type" value="Genomic_DNA"/>
</dbReference>
<dbReference type="AlphaFoldDB" id="A0A4Y3WSC1"/>
<dbReference type="InterPro" id="IPR001633">
    <property type="entry name" value="EAL_dom"/>
</dbReference>
<sequence>MSDHGRFAFEPVLNLVTGRPVGMEVVRQQARDQMSRVAANAVWGTRQLAEFDSGIAIASVLHGTRYDATVPLHVDVLADTVVAARRRVRQVRSSLRGRDPSLPVPPMLLDVNPALSAAPPDALAEGIAELRAEGFGIGFDGVGRGFGLDLVAELEPDLVTIDTHLVARLPTDPRARTVVGALCDVARAVSVRVCAAGVATTDQLAAVRDHGIPWGQGPLLAGPQRRPSTAGILLAPELLPRSVRPARAPSPVPRALPAPSGPTLAELAQAAVSLPDRATAESARQAFADHPQAGSVVLLDAERRPTGFLDRSRFLLAISGPFGRALYANRPATSLAEPPRTHPVDAGLPSAVACCLGGDRSRSYDDLVLVDGAGACTGVVRVTDLLAEATGSSPSAA</sequence>
<dbReference type="Gene3D" id="3.20.20.450">
    <property type="entry name" value="EAL domain"/>
    <property type="match status" value="1"/>
</dbReference>
<evidence type="ECO:0000313" key="3">
    <source>
        <dbReference type="Proteomes" id="UP000320338"/>
    </source>
</evidence>
<dbReference type="Pfam" id="PF00563">
    <property type="entry name" value="EAL"/>
    <property type="match status" value="1"/>
</dbReference>
<dbReference type="InterPro" id="IPR050706">
    <property type="entry name" value="Cyclic-di-GMP_PDE-like"/>
</dbReference>
<protein>
    <recommendedName>
        <fullName evidence="1">EAL domain-containing protein</fullName>
    </recommendedName>
</protein>
<proteinExistence type="predicted"/>
<dbReference type="RefSeq" id="WP_141279211.1">
    <property type="nucleotide sequence ID" value="NZ_BAAARZ010000003.1"/>
</dbReference>
<organism evidence="2 3">
    <name type="scientific">Pseudonocardia hydrocarbonoxydans</name>
    <dbReference type="NCBI Taxonomy" id="76726"/>
    <lineage>
        <taxon>Bacteria</taxon>
        <taxon>Bacillati</taxon>
        <taxon>Actinomycetota</taxon>
        <taxon>Actinomycetes</taxon>
        <taxon>Pseudonocardiales</taxon>
        <taxon>Pseudonocardiaceae</taxon>
        <taxon>Pseudonocardia</taxon>
    </lineage>
</organism>
<comment type="caution">
    <text evidence="2">The sequence shown here is derived from an EMBL/GenBank/DDBJ whole genome shotgun (WGS) entry which is preliminary data.</text>
</comment>
<evidence type="ECO:0000259" key="1">
    <source>
        <dbReference type="PROSITE" id="PS50883"/>
    </source>
</evidence>
<dbReference type="SUPFAM" id="SSF141868">
    <property type="entry name" value="EAL domain-like"/>
    <property type="match status" value="1"/>
</dbReference>
<keyword evidence="3" id="KW-1185">Reference proteome</keyword>
<accession>A0A4Y3WSC1</accession>
<dbReference type="InterPro" id="IPR035919">
    <property type="entry name" value="EAL_sf"/>
</dbReference>
<name>A0A4Y3WSC1_9PSEU</name>
<dbReference type="Proteomes" id="UP000320338">
    <property type="component" value="Unassembled WGS sequence"/>
</dbReference>
<reference evidence="2 3" key="1">
    <citation type="submission" date="2019-06" db="EMBL/GenBank/DDBJ databases">
        <title>Whole genome shotgun sequence of Pseudonocardia hydrocarbonoxydans NBRC 14498.</title>
        <authorList>
            <person name="Hosoyama A."/>
            <person name="Uohara A."/>
            <person name="Ohji S."/>
            <person name="Ichikawa N."/>
        </authorList>
    </citation>
    <scope>NUCLEOTIDE SEQUENCE [LARGE SCALE GENOMIC DNA]</scope>
    <source>
        <strain evidence="2 3">NBRC 14498</strain>
    </source>
</reference>
<dbReference type="OrthoDB" id="1673646at2"/>
<dbReference type="SMART" id="SM00052">
    <property type="entry name" value="EAL"/>
    <property type="match status" value="1"/>
</dbReference>